<evidence type="ECO:0000259" key="1">
    <source>
        <dbReference type="PROSITE" id="PS51186"/>
    </source>
</evidence>
<name>A0A9Q9FGZ5_9FIRM</name>
<feature type="domain" description="N-acetyltransferase" evidence="1">
    <location>
        <begin position="1"/>
        <end position="134"/>
    </location>
</feature>
<dbReference type="CDD" id="cd04301">
    <property type="entry name" value="NAT_SF"/>
    <property type="match status" value="1"/>
</dbReference>
<gene>
    <name evidence="2" type="ORF">J0J70_05630</name>
</gene>
<evidence type="ECO:0000313" key="2">
    <source>
        <dbReference type="EMBL" id="UUF09431.1"/>
    </source>
</evidence>
<dbReference type="PROSITE" id="PS51186">
    <property type="entry name" value="GNAT"/>
    <property type="match status" value="1"/>
</dbReference>
<dbReference type="RefSeq" id="WP_147614379.1">
    <property type="nucleotide sequence ID" value="NZ_CP071250.1"/>
</dbReference>
<dbReference type="InterPro" id="IPR000182">
    <property type="entry name" value="GNAT_dom"/>
</dbReference>
<dbReference type="InterPro" id="IPR016181">
    <property type="entry name" value="Acyl_CoA_acyltransferase"/>
</dbReference>
<dbReference type="EMBL" id="CP071250">
    <property type="protein sequence ID" value="UUF09431.1"/>
    <property type="molecule type" value="Genomic_DNA"/>
</dbReference>
<reference evidence="2" key="1">
    <citation type="submission" date="2021-03" db="EMBL/GenBank/DDBJ databases">
        <title>Comparative Genomics and Metabolomics in the genus Turicibacter.</title>
        <authorList>
            <person name="Maki J."/>
            <person name="Looft T."/>
        </authorList>
    </citation>
    <scope>NUCLEOTIDE SEQUENCE</scope>
    <source>
        <strain evidence="2">ISU324</strain>
    </source>
</reference>
<dbReference type="AlphaFoldDB" id="A0A9Q9FGZ5"/>
<dbReference type="Gene3D" id="3.40.630.30">
    <property type="match status" value="1"/>
</dbReference>
<sequence length="172" mass="20173">MDQLFDAVYEIMKESFPRDEFRSYEGQKALLERSDYHLKTYEQEGKLLGFCAYYVFDEFLYIEHLACTPLSRGLGIGTKLVQDILSEAGNHPVILEVEPPVDKVTKRRVGFYERLGFVLNLYPHYQPPLNLTTDMVELKIMSSFKALEEEEQKAYRRILNQRVYGVDAEFRI</sequence>
<protein>
    <submittedName>
        <fullName evidence="2">GNAT family N-acetyltransferase</fullName>
    </submittedName>
</protein>
<proteinExistence type="predicted"/>
<organism evidence="2 3">
    <name type="scientific">Turicibacter bilis</name>
    <dbReference type="NCBI Taxonomy" id="2735723"/>
    <lineage>
        <taxon>Bacteria</taxon>
        <taxon>Bacillati</taxon>
        <taxon>Bacillota</taxon>
        <taxon>Erysipelotrichia</taxon>
        <taxon>Erysipelotrichales</taxon>
        <taxon>Turicibacteraceae</taxon>
        <taxon>Turicibacter</taxon>
    </lineage>
</organism>
<dbReference type="Proteomes" id="UP001058072">
    <property type="component" value="Chromosome"/>
</dbReference>
<dbReference type="SUPFAM" id="SSF55729">
    <property type="entry name" value="Acyl-CoA N-acyltransferases (Nat)"/>
    <property type="match status" value="1"/>
</dbReference>
<evidence type="ECO:0000313" key="3">
    <source>
        <dbReference type="Proteomes" id="UP001058072"/>
    </source>
</evidence>
<dbReference type="GO" id="GO:0016747">
    <property type="term" value="F:acyltransferase activity, transferring groups other than amino-acyl groups"/>
    <property type="evidence" value="ECO:0007669"/>
    <property type="project" value="InterPro"/>
</dbReference>
<dbReference type="Pfam" id="PF00583">
    <property type="entry name" value="Acetyltransf_1"/>
    <property type="match status" value="1"/>
</dbReference>
<accession>A0A9Q9FGZ5</accession>